<dbReference type="TCDB" id="3.A.7.18.2">
    <property type="family name" value="the type iv (conjugal dna-protein transfer or virb) secretory pathway (ivsp) family"/>
</dbReference>
<feature type="chain" id="PRO_5004188189" description="Lipoprotein" evidence="2">
    <location>
        <begin position="47"/>
        <end position="283"/>
    </location>
</feature>
<keyword evidence="2" id="KW-0732">Signal</keyword>
<evidence type="ECO:0000256" key="2">
    <source>
        <dbReference type="SAM" id="SignalP"/>
    </source>
</evidence>
<feature type="region of interest" description="Disordered" evidence="1">
    <location>
        <begin position="252"/>
        <end position="283"/>
    </location>
</feature>
<reference evidence="3 4" key="1">
    <citation type="journal article" date="2006" name="Proc. Natl. Acad. Sci. U.S.A.">
        <title>Evolution of sensory complexity recorded in a myxobacterial genome.</title>
        <authorList>
            <person name="Goldman B.S."/>
            <person name="Nierman W.C."/>
            <person name="Kaiser D."/>
            <person name="Slater S.C."/>
            <person name="Durkin A.S."/>
            <person name="Eisen J.A."/>
            <person name="Ronning C.M."/>
            <person name="Barbazuk W.B."/>
            <person name="Blanchard M."/>
            <person name="Field C."/>
            <person name="Halling C."/>
            <person name="Hinkle G."/>
            <person name="Iartchuk O."/>
            <person name="Kim H.S."/>
            <person name="Mackenzie C."/>
            <person name="Madupu R."/>
            <person name="Miller N."/>
            <person name="Shvartsbeyn A."/>
            <person name="Sullivan S.A."/>
            <person name="Vaudin M."/>
            <person name="Wiegand R."/>
            <person name="Kaplan H.B."/>
        </authorList>
    </citation>
    <scope>NUCLEOTIDE SEQUENCE [LARGE SCALE GENOMIC DNA]</scope>
    <source>
        <strain evidence="4">DK1622</strain>
    </source>
</reference>
<dbReference type="AlphaFoldDB" id="Q1D3F0"/>
<dbReference type="KEGG" id="mxa:MXAN_4657"/>
<evidence type="ECO:0000256" key="1">
    <source>
        <dbReference type="SAM" id="MobiDB-lite"/>
    </source>
</evidence>
<dbReference type="EMBL" id="CP000113">
    <property type="protein sequence ID" value="ABF86632.1"/>
    <property type="molecule type" value="Genomic_DNA"/>
</dbReference>
<feature type="compositionally biased region" description="Basic and acidic residues" evidence="1">
    <location>
        <begin position="262"/>
        <end position="283"/>
    </location>
</feature>
<evidence type="ECO:0000313" key="3">
    <source>
        <dbReference type="EMBL" id="ABF86632.1"/>
    </source>
</evidence>
<feature type="signal peptide" evidence="2">
    <location>
        <begin position="1"/>
        <end position="46"/>
    </location>
</feature>
<name>Q1D3F0_MYXXD</name>
<evidence type="ECO:0008006" key="5">
    <source>
        <dbReference type="Google" id="ProtNLM"/>
    </source>
</evidence>
<dbReference type="STRING" id="246197.MXAN_4657"/>
<sequence>MTRPTRMPARRPRRMTSKTSRFPVSRVVAARTALLCVLLASVPAAAEQELPIYPGTIHTRIGNDLVIGGEYYRLAYFTTPDPMEKVAAYFARKWQEEGYPTVVEGDMQDEGVVSALYTREGLQRGVVLRKHLGKTVGFTALRDLWVRPPKKPAPGLVALEGALYSQDLATRDDPGGSQSRTTLVTGELTKVQQQVNAELERRGYAPVRQSALKMGGGTQLTMEHARKGEQVVTTLSPTDEGVTAVVQMWIGSDRPDAVPNDDAVRQSREAYERDQAQKKEGAK</sequence>
<accession>Q1D3F0</accession>
<keyword evidence="4" id="KW-1185">Reference proteome</keyword>
<organism evidence="3 4">
    <name type="scientific">Myxococcus xanthus (strain DK1622)</name>
    <dbReference type="NCBI Taxonomy" id="246197"/>
    <lineage>
        <taxon>Bacteria</taxon>
        <taxon>Pseudomonadati</taxon>
        <taxon>Myxococcota</taxon>
        <taxon>Myxococcia</taxon>
        <taxon>Myxococcales</taxon>
        <taxon>Cystobacterineae</taxon>
        <taxon>Myxococcaceae</taxon>
        <taxon>Myxococcus</taxon>
    </lineage>
</organism>
<protein>
    <recommendedName>
        <fullName evidence="5">Lipoprotein</fullName>
    </recommendedName>
</protein>
<dbReference type="HOGENOM" id="CLU_1068860_0_0_7"/>
<proteinExistence type="predicted"/>
<gene>
    <name evidence="3" type="ordered locus">MXAN_4657</name>
</gene>
<dbReference type="EnsemblBacteria" id="ABF86632">
    <property type="protein sequence ID" value="ABF86632"/>
    <property type="gene ID" value="MXAN_4657"/>
</dbReference>
<evidence type="ECO:0000313" key="4">
    <source>
        <dbReference type="Proteomes" id="UP000002402"/>
    </source>
</evidence>
<dbReference type="Proteomes" id="UP000002402">
    <property type="component" value="Chromosome"/>
</dbReference>